<dbReference type="EMBL" id="BNJG01000007">
    <property type="protein sequence ID" value="GHO60849.1"/>
    <property type="molecule type" value="Genomic_DNA"/>
</dbReference>
<accession>A0ABQ3V7H4</accession>
<organism evidence="1 2">
    <name type="scientific">Ktedonobacter robiniae</name>
    <dbReference type="NCBI Taxonomy" id="2778365"/>
    <lineage>
        <taxon>Bacteria</taxon>
        <taxon>Bacillati</taxon>
        <taxon>Chloroflexota</taxon>
        <taxon>Ktedonobacteria</taxon>
        <taxon>Ktedonobacterales</taxon>
        <taxon>Ktedonobacteraceae</taxon>
        <taxon>Ktedonobacter</taxon>
    </lineage>
</organism>
<keyword evidence="2" id="KW-1185">Reference proteome</keyword>
<evidence type="ECO:0000313" key="2">
    <source>
        <dbReference type="Proteomes" id="UP000654345"/>
    </source>
</evidence>
<protein>
    <submittedName>
        <fullName evidence="1">Uncharacterized protein</fullName>
    </submittedName>
</protein>
<dbReference type="RefSeq" id="WP_268887453.1">
    <property type="nucleotide sequence ID" value="NZ_BNJG01000007.1"/>
</dbReference>
<dbReference type="Proteomes" id="UP000654345">
    <property type="component" value="Unassembled WGS sequence"/>
</dbReference>
<sequence>MNSFFTDLPQQAFTASDVVELHLHCGAFEPALSDEDQEINSDC</sequence>
<proteinExistence type="predicted"/>
<gene>
    <name evidence="1" type="ORF">KSB_93240</name>
</gene>
<comment type="caution">
    <text evidence="1">The sequence shown here is derived from an EMBL/GenBank/DDBJ whole genome shotgun (WGS) entry which is preliminary data.</text>
</comment>
<evidence type="ECO:0000313" key="1">
    <source>
        <dbReference type="EMBL" id="GHO60849.1"/>
    </source>
</evidence>
<name>A0ABQ3V7H4_9CHLR</name>
<reference evidence="1 2" key="1">
    <citation type="journal article" date="2021" name="Int. J. Syst. Evol. Microbiol.">
        <title>Reticulibacter mediterranei gen. nov., sp. nov., within the new family Reticulibacteraceae fam. nov., and Ktedonospora formicarum gen. nov., sp. nov., Ktedonobacter robiniae sp. nov., Dictyobacter formicarum sp. nov. and Dictyobacter arantiisoli sp. nov., belonging to the class Ktedonobacteria.</title>
        <authorList>
            <person name="Yabe S."/>
            <person name="Zheng Y."/>
            <person name="Wang C.M."/>
            <person name="Sakai Y."/>
            <person name="Abe K."/>
            <person name="Yokota A."/>
            <person name="Donadio S."/>
            <person name="Cavaletti L."/>
            <person name="Monciardini P."/>
        </authorList>
    </citation>
    <scope>NUCLEOTIDE SEQUENCE [LARGE SCALE GENOMIC DNA]</scope>
    <source>
        <strain evidence="1 2">SOSP1-30</strain>
    </source>
</reference>